<name>A0ABW6IKP2_STRWE</name>
<organism evidence="3 4">
    <name type="scientific">Streptomyces wedmorensis</name>
    <dbReference type="NCBI Taxonomy" id="43759"/>
    <lineage>
        <taxon>Bacteria</taxon>
        <taxon>Bacillati</taxon>
        <taxon>Actinomycetota</taxon>
        <taxon>Actinomycetes</taxon>
        <taxon>Kitasatosporales</taxon>
        <taxon>Streptomycetaceae</taxon>
        <taxon>Streptomyces</taxon>
    </lineage>
</organism>
<reference evidence="3 4" key="1">
    <citation type="submission" date="2024-09" db="EMBL/GenBank/DDBJ databases">
        <title>The Natural Products Discovery Center: Release of the First 8490 Sequenced Strains for Exploring Actinobacteria Biosynthetic Diversity.</title>
        <authorList>
            <person name="Kalkreuter E."/>
            <person name="Kautsar S.A."/>
            <person name="Yang D."/>
            <person name="Bader C.D."/>
            <person name="Teijaro C.N."/>
            <person name="Fluegel L."/>
            <person name="Davis C.M."/>
            <person name="Simpson J.R."/>
            <person name="Lauterbach L."/>
            <person name="Steele A.D."/>
            <person name="Gui C."/>
            <person name="Meng S."/>
            <person name="Li G."/>
            <person name="Viehrig K."/>
            <person name="Ye F."/>
            <person name="Su P."/>
            <person name="Kiefer A.F."/>
            <person name="Nichols A."/>
            <person name="Cepeda A.J."/>
            <person name="Yan W."/>
            <person name="Fan B."/>
            <person name="Jiang Y."/>
            <person name="Adhikari A."/>
            <person name="Zheng C.-J."/>
            <person name="Schuster L."/>
            <person name="Cowan T.M."/>
            <person name="Smanski M.J."/>
            <person name="Chevrette M.G."/>
            <person name="De Carvalho L.P.S."/>
            <person name="Shen B."/>
        </authorList>
    </citation>
    <scope>NUCLEOTIDE SEQUENCE [LARGE SCALE GENOMIC DNA]</scope>
    <source>
        <strain evidence="3 4">NPDC056472</strain>
    </source>
</reference>
<feature type="compositionally biased region" description="Acidic residues" evidence="1">
    <location>
        <begin position="944"/>
        <end position="953"/>
    </location>
</feature>
<evidence type="ECO:0000256" key="1">
    <source>
        <dbReference type="SAM" id="MobiDB-lite"/>
    </source>
</evidence>
<proteinExistence type="predicted"/>
<dbReference type="EMBL" id="JBHTRV010000001">
    <property type="protein sequence ID" value="MFE5978156.1"/>
    <property type="molecule type" value="Genomic_DNA"/>
</dbReference>
<sequence length="953" mass="103793">MAELRSVTSAEITARLRARRARAEHTDAPPGPDAATSSAVYREAAALLGFFDAGELAALEEPANERALRDFIVRDCERVSTPAGPRWSLTAPARTEALELLGDRDRLLGSLAAVRPEPADTGRAMAEAYFRGAAPAVEAQTMDQLAGTLRLTEWLARAPRAAETLTEQGVSLPATDDVRRAIEVTAVLQPMRLLADDHFVGRRAELELLSRYAENPEPLPDLAACRPVALYGPGGVGKSTVLSRFILDRVGTAGRPRLPCCYLTFDRADLLPQLPLTLLAEAAHQLGLLHPAAGERARSLEWAVRGTLLNASAAVVEGSTGPLPDWLRDDEDGLVQRFAHFAETALTPRTTGPLVMVLDTMERAQRQGPDAMARLWGFLDRLQHAYPLLRLVFAGRSRLDHPTRAVSLPGLEPALAVEYLGQQLAAAGVRVDREFLRRITGRIGENPLSLRLAAEVVRREGEGVLRDDEVLDRIMSTVEDEEVQAVLYQRVLDHLEHPDLKKLASPGLTLRRITPDVIRHVLAVPCELGEVDEARARHLFELLAGEGTLMDRVPGEQVLVHRADVRRATLRLLRRDNREATRSIHHLAVDYYAAAAGLEARAEELYHRLALGQDTVTLDEHWTPEAGALLDGALDELPSSGRVYLADRLGLPADPDTLTVADSEVWTRQTVRRSRVLLAAGKPSTVLALLRERPEEGRRTEIVVLEVEALAALGLTAQALDRAAGALRRAEQAGDASGVVDLTLLAAKISEDLAEYADAFALLEGARRMARALPGRIPHLRVDVAQLRVLRRAGVEGSDAAAALRASVLAVANELSRRERLRHPTLVRDLAAEVGDRMPELVSDTARLLGVTAEGKAGVALGETLTPDDIRDFASETETAAGWTAEDPTTLPVDWQTYTSGERGEVIAAYLDTTPEHGPAWTEALVKSYRAEADEPAFERRSDEDDEAPTEEA</sequence>
<keyword evidence="4" id="KW-1185">Reference proteome</keyword>
<evidence type="ECO:0000313" key="3">
    <source>
        <dbReference type="EMBL" id="MFE5978156.1"/>
    </source>
</evidence>
<dbReference type="Proteomes" id="UP001600424">
    <property type="component" value="Unassembled WGS sequence"/>
</dbReference>
<evidence type="ECO:0000259" key="2">
    <source>
        <dbReference type="Pfam" id="PF13191"/>
    </source>
</evidence>
<gene>
    <name evidence="3" type="ORF">ACFQ63_00435</name>
</gene>
<evidence type="ECO:0000313" key="4">
    <source>
        <dbReference type="Proteomes" id="UP001600424"/>
    </source>
</evidence>
<accession>A0ABW6IKP2</accession>
<dbReference type="RefSeq" id="WP_386250921.1">
    <property type="nucleotide sequence ID" value="NZ_JBHTRV010000001.1"/>
</dbReference>
<comment type="caution">
    <text evidence="3">The sequence shown here is derived from an EMBL/GenBank/DDBJ whole genome shotgun (WGS) entry which is preliminary data.</text>
</comment>
<dbReference type="InterPro" id="IPR041664">
    <property type="entry name" value="AAA_16"/>
</dbReference>
<feature type="domain" description="Orc1-like AAA ATPase" evidence="2">
    <location>
        <begin position="199"/>
        <end position="375"/>
    </location>
</feature>
<feature type="compositionally biased region" description="Basic and acidic residues" evidence="1">
    <location>
        <begin position="932"/>
        <end position="943"/>
    </location>
</feature>
<dbReference type="Gene3D" id="3.40.50.300">
    <property type="entry name" value="P-loop containing nucleotide triphosphate hydrolases"/>
    <property type="match status" value="1"/>
</dbReference>
<dbReference type="Pfam" id="PF13191">
    <property type="entry name" value="AAA_16"/>
    <property type="match status" value="1"/>
</dbReference>
<feature type="region of interest" description="Disordered" evidence="1">
    <location>
        <begin position="932"/>
        <end position="953"/>
    </location>
</feature>
<protein>
    <submittedName>
        <fullName evidence="3">AAA family ATPase</fullName>
    </submittedName>
</protein>
<dbReference type="SUPFAM" id="SSF52540">
    <property type="entry name" value="P-loop containing nucleoside triphosphate hydrolases"/>
    <property type="match status" value="1"/>
</dbReference>
<dbReference type="InterPro" id="IPR027417">
    <property type="entry name" value="P-loop_NTPase"/>
</dbReference>